<sequence>MARYLPEVVKDNGQNHLFKRQMENNPFALKPIVNPQTFNIRITETEEVEDGGDQESGGAQTPRFSDTGSQQGGQAPDQDIFEEEKEQDIEEGGNSQDILEPPSFRGVGLVHALDNIDLGPLESGTNLIDPYAEIEAASEVRDIEQTGAEQLEEIQRSSNLYVEPNSVLGDPENTGRQSVKSEDEEFYDANSPTEEQERIIRETLQEELQAATDQNQGEPINQDGGPAREAVEVEEHAGGVSGLNDAQDGGPVSKPQINISSVTNIDPTYIPQEASRSRRQQGRRVREEEEQKVDPEAAQVQARLRELYGVEPEPDTRKDRSKSPLRRFGDFVVSIPKKGVSSIVNKVTGRGRRGAPAKIEYSQNDPPSPRTVIESDIIEDVIQPLNQQAAIGDINGNNQVVAQPLNLAADTAISISGWGNVGHGVYDAPTIYFGEGDEVDEKEIMKSYYKRRLRK</sequence>
<protein>
    <submittedName>
        <fullName evidence="2">Uncharacterized protein</fullName>
    </submittedName>
</protein>
<feature type="compositionally biased region" description="Polar residues" evidence="1">
    <location>
        <begin position="57"/>
        <end position="73"/>
    </location>
</feature>
<evidence type="ECO:0000313" key="2">
    <source>
        <dbReference type="EMBL" id="KAK6357741.1"/>
    </source>
</evidence>
<proteinExistence type="predicted"/>
<feature type="compositionally biased region" description="Basic and acidic residues" evidence="1">
    <location>
        <begin position="284"/>
        <end position="295"/>
    </location>
</feature>
<organism evidence="2 3">
    <name type="scientific">Orbilia javanica</name>
    <dbReference type="NCBI Taxonomy" id="47235"/>
    <lineage>
        <taxon>Eukaryota</taxon>
        <taxon>Fungi</taxon>
        <taxon>Dikarya</taxon>
        <taxon>Ascomycota</taxon>
        <taxon>Pezizomycotina</taxon>
        <taxon>Orbiliomycetes</taxon>
        <taxon>Orbiliales</taxon>
        <taxon>Orbiliaceae</taxon>
        <taxon>Orbilia</taxon>
    </lineage>
</organism>
<feature type="compositionally biased region" description="Basic and acidic residues" evidence="1">
    <location>
        <begin position="195"/>
        <end position="204"/>
    </location>
</feature>
<comment type="caution">
    <text evidence="2">The sequence shown here is derived from an EMBL/GenBank/DDBJ whole genome shotgun (WGS) entry which is preliminary data.</text>
</comment>
<feature type="compositionally biased region" description="Polar residues" evidence="1">
    <location>
        <begin position="255"/>
        <end position="266"/>
    </location>
</feature>
<gene>
    <name evidence="2" type="ORF">TWF718_002049</name>
</gene>
<feature type="region of interest" description="Disordered" evidence="1">
    <location>
        <begin position="154"/>
        <end position="300"/>
    </location>
</feature>
<feature type="compositionally biased region" description="Acidic residues" evidence="1">
    <location>
        <begin position="79"/>
        <end position="91"/>
    </location>
</feature>
<feature type="region of interest" description="Disordered" evidence="1">
    <location>
        <begin position="43"/>
        <end position="102"/>
    </location>
</feature>
<accession>A0AAN8N1S2</accession>
<dbReference type="Proteomes" id="UP001313282">
    <property type="component" value="Unassembled WGS sequence"/>
</dbReference>
<evidence type="ECO:0000256" key="1">
    <source>
        <dbReference type="SAM" id="MobiDB-lite"/>
    </source>
</evidence>
<keyword evidence="3" id="KW-1185">Reference proteome</keyword>
<name>A0AAN8N1S2_9PEZI</name>
<dbReference type="AlphaFoldDB" id="A0AAN8N1S2"/>
<reference evidence="2 3" key="1">
    <citation type="submission" date="2019-10" db="EMBL/GenBank/DDBJ databases">
        <authorList>
            <person name="Palmer J.M."/>
        </authorList>
    </citation>
    <scope>NUCLEOTIDE SEQUENCE [LARGE SCALE GENOMIC DNA]</scope>
    <source>
        <strain evidence="2 3">TWF718</strain>
    </source>
</reference>
<evidence type="ECO:0000313" key="3">
    <source>
        <dbReference type="Proteomes" id="UP001313282"/>
    </source>
</evidence>
<dbReference type="EMBL" id="JAVHNR010000001">
    <property type="protein sequence ID" value="KAK6357741.1"/>
    <property type="molecule type" value="Genomic_DNA"/>
</dbReference>